<comment type="caution">
    <text evidence="3">The sequence shown here is derived from an EMBL/GenBank/DDBJ whole genome shotgun (WGS) entry which is preliminary data.</text>
</comment>
<feature type="chain" id="PRO_5004976963" evidence="2">
    <location>
        <begin position="17"/>
        <end position="199"/>
    </location>
</feature>
<proteinExistence type="predicted"/>
<keyword evidence="4" id="KW-1185">Reference proteome</keyword>
<reference evidence="3 4" key="1">
    <citation type="journal article" date="2013" name="Curr. Biol.">
        <title>The Genome of the Foraminiferan Reticulomyxa filosa.</title>
        <authorList>
            <person name="Glockner G."/>
            <person name="Hulsmann N."/>
            <person name="Schleicher M."/>
            <person name="Noegel A.A."/>
            <person name="Eichinger L."/>
            <person name="Gallinger C."/>
            <person name="Pawlowski J."/>
            <person name="Sierra R."/>
            <person name="Euteneuer U."/>
            <person name="Pillet L."/>
            <person name="Moustafa A."/>
            <person name="Platzer M."/>
            <person name="Groth M."/>
            <person name="Szafranski K."/>
            <person name="Schliwa M."/>
        </authorList>
    </citation>
    <scope>NUCLEOTIDE SEQUENCE [LARGE SCALE GENOMIC DNA]</scope>
</reference>
<evidence type="ECO:0000256" key="2">
    <source>
        <dbReference type="SAM" id="SignalP"/>
    </source>
</evidence>
<accession>X6NVH6</accession>
<dbReference type="AlphaFoldDB" id="X6NVH6"/>
<feature type="non-terminal residue" evidence="3">
    <location>
        <position position="1"/>
    </location>
</feature>
<evidence type="ECO:0000313" key="4">
    <source>
        <dbReference type="Proteomes" id="UP000023152"/>
    </source>
</evidence>
<evidence type="ECO:0000256" key="1">
    <source>
        <dbReference type="SAM" id="MobiDB-lite"/>
    </source>
</evidence>
<dbReference type="Proteomes" id="UP000023152">
    <property type="component" value="Unassembled WGS sequence"/>
</dbReference>
<feature type="signal peptide" evidence="2">
    <location>
        <begin position="1"/>
        <end position="16"/>
    </location>
</feature>
<feature type="region of interest" description="Disordered" evidence="1">
    <location>
        <begin position="46"/>
        <end position="81"/>
    </location>
</feature>
<name>X6NVH6_RETFI</name>
<protein>
    <submittedName>
        <fullName evidence="3">Uncharacterized protein</fullName>
    </submittedName>
</protein>
<organism evidence="3 4">
    <name type="scientific">Reticulomyxa filosa</name>
    <dbReference type="NCBI Taxonomy" id="46433"/>
    <lineage>
        <taxon>Eukaryota</taxon>
        <taxon>Sar</taxon>
        <taxon>Rhizaria</taxon>
        <taxon>Retaria</taxon>
        <taxon>Foraminifera</taxon>
        <taxon>Monothalamids</taxon>
        <taxon>Reticulomyxidae</taxon>
        <taxon>Reticulomyxa</taxon>
    </lineage>
</organism>
<sequence>FFFFFFFFFFFVHCYCYCYCYCCWHFELNRRENIETVKKKVEPFEKKMQRRQQSNLKTSNGSETPTQEQSTTGGETKKPSLLKQAKVRKIKRSDQMLRVNKKIYGNGRYLVQRKPDFVRAHRIGRPLRTLPNSKATNILSHLFFEMRAQNKVPGYKLPDKKRRVHSFGPKYMLQTRIGNVHHANIHDEIFESLQHDYTE</sequence>
<dbReference type="EMBL" id="ASPP01005834">
    <property type="protein sequence ID" value="ETO29814.1"/>
    <property type="molecule type" value="Genomic_DNA"/>
</dbReference>
<gene>
    <name evidence="3" type="ORF">RFI_07309</name>
</gene>
<evidence type="ECO:0000313" key="3">
    <source>
        <dbReference type="EMBL" id="ETO29814.1"/>
    </source>
</evidence>
<feature type="compositionally biased region" description="Polar residues" evidence="1">
    <location>
        <begin position="51"/>
        <end position="74"/>
    </location>
</feature>
<keyword evidence="2" id="KW-0732">Signal</keyword>